<keyword evidence="1" id="KW-0175">Coiled coil</keyword>
<accession>A0AAE3NQU5</accession>
<dbReference type="EMBL" id="JARGYC010000035">
    <property type="protein sequence ID" value="MDF0601843.1"/>
    <property type="molecule type" value="Genomic_DNA"/>
</dbReference>
<dbReference type="AlphaFoldDB" id="A0AAE3NQU5"/>
<dbReference type="InterPro" id="IPR029030">
    <property type="entry name" value="Caspase-like_dom_sf"/>
</dbReference>
<proteinExistence type="predicted"/>
<dbReference type="InterPro" id="IPR036366">
    <property type="entry name" value="PGBDSf"/>
</dbReference>
<dbReference type="Proteomes" id="UP001220964">
    <property type="component" value="Unassembled WGS sequence"/>
</dbReference>
<evidence type="ECO:0000313" key="5">
    <source>
        <dbReference type="Proteomes" id="UP001220964"/>
    </source>
</evidence>
<feature type="coiled-coil region" evidence="1">
    <location>
        <begin position="343"/>
        <end position="371"/>
    </location>
</feature>
<keyword evidence="2" id="KW-0732">Signal</keyword>
<evidence type="ECO:0000313" key="4">
    <source>
        <dbReference type="EMBL" id="MDF0601843.1"/>
    </source>
</evidence>
<organism evidence="4 5">
    <name type="scientific">Psychromarinibacter sediminicola</name>
    <dbReference type="NCBI Taxonomy" id="3033385"/>
    <lineage>
        <taxon>Bacteria</taxon>
        <taxon>Pseudomonadati</taxon>
        <taxon>Pseudomonadota</taxon>
        <taxon>Alphaproteobacteria</taxon>
        <taxon>Rhodobacterales</taxon>
        <taxon>Paracoccaceae</taxon>
        <taxon>Psychromarinibacter</taxon>
    </lineage>
</organism>
<dbReference type="SUPFAM" id="SSF47090">
    <property type="entry name" value="PGBD-like"/>
    <property type="match status" value="2"/>
</dbReference>
<name>A0AAE3NQU5_9RHOB</name>
<dbReference type="Gene3D" id="1.10.101.10">
    <property type="entry name" value="PGBD-like superfamily/PGBD"/>
    <property type="match status" value="2"/>
</dbReference>
<dbReference type="Pfam" id="PF01471">
    <property type="entry name" value="PG_binding_1"/>
    <property type="match status" value="2"/>
</dbReference>
<evidence type="ECO:0000259" key="3">
    <source>
        <dbReference type="Pfam" id="PF01471"/>
    </source>
</evidence>
<sequence length="547" mass="60753">MRHPFARILIALAMLAAAGAARAENLALIVANNDYRNYPRAENARALLDLVPFLNGAGFRTIVVENLDSATLARRLPDIGRELARADRIIVVTHGHYARMQGDSWLLTTDADAPDSFTVGRYGLSFEALYNVARRNAGDALIAVAVDNDAPEIGWSLRRGFRSGDIPNGVTVATGVPSRIADFLRGGILSPGMSVADAVRAAPDGVNVDGYIPRARAFLPASAPVVPPDAAERALWQQAVDGDSPASYARYLRRYPTGRFAQEARARIDELSATPEDRAREQEVALNLDRDRRRHIQEYLTLLGYDTRGVDGVFGPNTRGAIRRFQNDVGANATGYLTANQVARIEQEGAARAEELRREAERRRAEEERRDRDWWRRTGADGTEDGYRAYLQRYPDGLFSDRAKAGLDRIEREKRQAAAEAERRAWDSAVNGGTIASYRQYLSEYPNGRFAAEARARIDSLSAPETPAHVVEAARDEERSLNLDPFRRRMIESQLAEMELQPGTVDGDFTDSTRRALRRFQRMSNLPATGYVTRDTIVRLLISAVGR</sequence>
<feature type="domain" description="Peptidoglycan binding-like" evidence="3">
    <location>
        <begin position="489"/>
        <end position="540"/>
    </location>
</feature>
<comment type="caution">
    <text evidence="4">The sequence shown here is derived from an EMBL/GenBank/DDBJ whole genome shotgun (WGS) entry which is preliminary data.</text>
</comment>
<gene>
    <name evidence="4" type="ORF">P1J78_13940</name>
</gene>
<dbReference type="RefSeq" id="WP_275567982.1">
    <property type="nucleotide sequence ID" value="NZ_JARGYC010000035.1"/>
</dbReference>
<dbReference type="InterPro" id="IPR036365">
    <property type="entry name" value="PGBD-like_sf"/>
</dbReference>
<protein>
    <submittedName>
        <fullName evidence="4">Peptidoglycan-binding domain-containing protein</fullName>
    </submittedName>
</protein>
<feature type="signal peptide" evidence="2">
    <location>
        <begin position="1"/>
        <end position="23"/>
    </location>
</feature>
<evidence type="ECO:0000256" key="1">
    <source>
        <dbReference type="SAM" id="Coils"/>
    </source>
</evidence>
<dbReference type="InterPro" id="IPR002477">
    <property type="entry name" value="Peptidoglycan-bd-like"/>
</dbReference>
<dbReference type="Gene3D" id="3.40.50.1460">
    <property type="match status" value="1"/>
</dbReference>
<evidence type="ECO:0000256" key="2">
    <source>
        <dbReference type="SAM" id="SignalP"/>
    </source>
</evidence>
<keyword evidence="5" id="KW-1185">Reference proteome</keyword>
<dbReference type="SUPFAM" id="SSF52129">
    <property type="entry name" value="Caspase-like"/>
    <property type="match status" value="1"/>
</dbReference>
<feature type="chain" id="PRO_5042172667" evidence="2">
    <location>
        <begin position="24"/>
        <end position="547"/>
    </location>
</feature>
<feature type="domain" description="Peptidoglycan binding-like" evidence="3">
    <location>
        <begin position="291"/>
        <end position="344"/>
    </location>
</feature>
<reference evidence="4" key="1">
    <citation type="submission" date="2023-03" db="EMBL/GenBank/DDBJ databases">
        <title>Multiphase analysis and comparison of six strains from genera Psychromarinibacter, Lutimaribacter, and Maritimibacter, including a novel species: Psychromarinibacter sediminicola sp. nov.</title>
        <authorList>
            <person name="Wang Y.-H."/>
            <person name="Ye M.-Q."/>
            <person name="Du Z.-J."/>
        </authorList>
    </citation>
    <scope>NUCLEOTIDE SEQUENCE</scope>
    <source>
        <strain evidence="4">C21-152</strain>
    </source>
</reference>